<keyword evidence="4" id="KW-1185">Reference proteome</keyword>
<comment type="caution">
    <text evidence="3">The sequence shown here is derived from an EMBL/GenBank/DDBJ whole genome shotgun (WGS) entry which is preliminary data.</text>
</comment>
<gene>
    <name evidence="3" type="ORF">B0O44_103240</name>
</gene>
<reference evidence="3 4" key="1">
    <citation type="submission" date="2018-06" db="EMBL/GenBank/DDBJ databases">
        <title>Genomic Encyclopedia of Archaeal and Bacterial Type Strains, Phase II (KMG-II): from individual species to whole genera.</title>
        <authorList>
            <person name="Goeker M."/>
        </authorList>
    </citation>
    <scope>NUCLEOTIDE SEQUENCE [LARGE SCALE GENOMIC DNA]</scope>
    <source>
        <strain evidence="3 4">DSM 27372</strain>
    </source>
</reference>
<proteinExistence type="predicted"/>
<dbReference type="AlphaFoldDB" id="A0A318UEG4"/>
<feature type="domain" description="YARHG" evidence="2">
    <location>
        <begin position="22"/>
        <end position="101"/>
    </location>
</feature>
<keyword evidence="1" id="KW-0732">Signal</keyword>
<name>A0A318UEG4_9SPHI</name>
<protein>
    <submittedName>
        <fullName evidence="3">YARHG domain-containing protein</fullName>
    </submittedName>
</protein>
<feature type="signal peptide" evidence="1">
    <location>
        <begin position="1"/>
        <end position="19"/>
    </location>
</feature>
<dbReference type="Pfam" id="PF13308">
    <property type="entry name" value="YARHG"/>
    <property type="match status" value="1"/>
</dbReference>
<feature type="chain" id="PRO_5016360284" evidence="1">
    <location>
        <begin position="20"/>
        <end position="238"/>
    </location>
</feature>
<dbReference type="Gene3D" id="1.20.58.1690">
    <property type="match status" value="1"/>
</dbReference>
<organism evidence="3 4">
    <name type="scientific">Pedobacter nutrimenti</name>
    <dbReference type="NCBI Taxonomy" id="1241337"/>
    <lineage>
        <taxon>Bacteria</taxon>
        <taxon>Pseudomonadati</taxon>
        <taxon>Bacteroidota</taxon>
        <taxon>Sphingobacteriia</taxon>
        <taxon>Sphingobacteriales</taxon>
        <taxon>Sphingobacteriaceae</taxon>
        <taxon>Pedobacter</taxon>
    </lineage>
</organism>
<evidence type="ECO:0000259" key="2">
    <source>
        <dbReference type="SMART" id="SM01324"/>
    </source>
</evidence>
<dbReference type="InterPro" id="IPR025582">
    <property type="entry name" value="YARHG_dom"/>
</dbReference>
<evidence type="ECO:0000256" key="1">
    <source>
        <dbReference type="SAM" id="SignalP"/>
    </source>
</evidence>
<sequence length="238" mass="27954">MRIFYLGLLTLFSFKAAVAQDLKDCVSCSAKMIKTEQVKNLSIDELRFLTNDLFARKGYRFKQGEVDSYYAQKEWYKRVKDNNDIVFSDVEKQNIKLFQDRTLYLKGEREKLLAELKVLKQYVLADNQQGLSSRFAYSKTKNDFQFLKKALEKVSIGDINWFKHKAKYEMTIDDGDFVRAYSIDINGSKVVIKFNNQGGSRLDEQNTMYPTDYNNEFAYWWIFEFDGALKYVKFDVAG</sequence>
<dbReference type="Proteomes" id="UP000248198">
    <property type="component" value="Unassembled WGS sequence"/>
</dbReference>
<evidence type="ECO:0000313" key="3">
    <source>
        <dbReference type="EMBL" id="PYF74794.1"/>
    </source>
</evidence>
<accession>A0A318UEG4</accession>
<dbReference type="SMART" id="SM01324">
    <property type="entry name" value="YARHG"/>
    <property type="match status" value="1"/>
</dbReference>
<dbReference type="InterPro" id="IPR038434">
    <property type="entry name" value="YARHG_sf"/>
</dbReference>
<dbReference type="EMBL" id="QKLU01000003">
    <property type="protein sequence ID" value="PYF74794.1"/>
    <property type="molecule type" value="Genomic_DNA"/>
</dbReference>
<evidence type="ECO:0000313" key="4">
    <source>
        <dbReference type="Proteomes" id="UP000248198"/>
    </source>
</evidence>